<dbReference type="PROSITE" id="PS50943">
    <property type="entry name" value="HTH_CROC1"/>
    <property type="match status" value="1"/>
</dbReference>
<dbReference type="GO" id="GO:0003677">
    <property type="term" value="F:DNA binding"/>
    <property type="evidence" value="ECO:0007669"/>
    <property type="project" value="UniProtKB-KW"/>
</dbReference>
<evidence type="ECO:0000256" key="1">
    <source>
        <dbReference type="ARBA" id="ARBA00023125"/>
    </source>
</evidence>
<sequence>MSAAEQPDDPSGSWSMNALGGFIRAQRQLAKLSLREMAAMTSVSNAYLSQVERGLHQPSLKVLHSIADALHLSTEQLLIQAGWRDAAPAPEAESTEDVIARDPRLTPAQRAALLSVYRSFVDDPA</sequence>
<dbReference type="Proteomes" id="UP000320338">
    <property type="component" value="Unassembled WGS sequence"/>
</dbReference>
<dbReference type="SMART" id="SM00530">
    <property type="entry name" value="HTH_XRE"/>
    <property type="match status" value="1"/>
</dbReference>
<keyword evidence="1" id="KW-0238">DNA-binding</keyword>
<evidence type="ECO:0000313" key="3">
    <source>
        <dbReference type="EMBL" id="GEC18386.1"/>
    </source>
</evidence>
<gene>
    <name evidence="3" type="ORF">PHY01_06690</name>
</gene>
<dbReference type="InterPro" id="IPR001387">
    <property type="entry name" value="Cro/C1-type_HTH"/>
</dbReference>
<protein>
    <recommendedName>
        <fullName evidence="2">HTH cro/C1-type domain-containing protein</fullName>
    </recommendedName>
</protein>
<dbReference type="Gene3D" id="1.10.260.40">
    <property type="entry name" value="lambda repressor-like DNA-binding domains"/>
    <property type="match status" value="1"/>
</dbReference>
<dbReference type="PANTHER" id="PTHR46797:SF1">
    <property type="entry name" value="METHYLPHOSPHONATE SYNTHASE"/>
    <property type="match status" value="1"/>
</dbReference>
<reference evidence="3 4" key="1">
    <citation type="submission" date="2019-06" db="EMBL/GenBank/DDBJ databases">
        <title>Whole genome shotgun sequence of Pseudonocardia hydrocarbonoxydans NBRC 14498.</title>
        <authorList>
            <person name="Hosoyama A."/>
            <person name="Uohara A."/>
            <person name="Ohji S."/>
            <person name="Ichikawa N."/>
        </authorList>
    </citation>
    <scope>NUCLEOTIDE SEQUENCE [LARGE SCALE GENOMIC DNA]</scope>
    <source>
        <strain evidence="3 4">NBRC 14498</strain>
    </source>
</reference>
<dbReference type="InterPro" id="IPR050807">
    <property type="entry name" value="TransReg_Diox_bact_type"/>
</dbReference>
<dbReference type="GO" id="GO:0005829">
    <property type="term" value="C:cytosol"/>
    <property type="evidence" value="ECO:0007669"/>
    <property type="project" value="TreeGrafter"/>
</dbReference>
<organism evidence="3 4">
    <name type="scientific">Pseudonocardia hydrocarbonoxydans</name>
    <dbReference type="NCBI Taxonomy" id="76726"/>
    <lineage>
        <taxon>Bacteria</taxon>
        <taxon>Bacillati</taxon>
        <taxon>Actinomycetota</taxon>
        <taxon>Actinomycetes</taxon>
        <taxon>Pseudonocardiales</taxon>
        <taxon>Pseudonocardiaceae</taxon>
        <taxon>Pseudonocardia</taxon>
    </lineage>
</organism>
<dbReference type="OrthoDB" id="70105at2"/>
<evidence type="ECO:0000259" key="2">
    <source>
        <dbReference type="PROSITE" id="PS50943"/>
    </source>
</evidence>
<feature type="domain" description="HTH cro/C1-type" evidence="2">
    <location>
        <begin position="23"/>
        <end position="77"/>
    </location>
</feature>
<dbReference type="GO" id="GO:0003700">
    <property type="term" value="F:DNA-binding transcription factor activity"/>
    <property type="evidence" value="ECO:0007669"/>
    <property type="project" value="TreeGrafter"/>
</dbReference>
<keyword evidence="4" id="KW-1185">Reference proteome</keyword>
<dbReference type="InterPro" id="IPR010982">
    <property type="entry name" value="Lambda_DNA-bd_dom_sf"/>
</dbReference>
<dbReference type="EMBL" id="BJNG01000005">
    <property type="protein sequence ID" value="GEC18386.1"/>
    <property type="molecule type" value="Genomic_DNA"/>
</dbReference>
<dbReference type="CDD" id="cd00093">
    <property type="entry name" value="HTH_XRE"/>
    <property type="match status" value="1"/>
</dbReference>
<dbReference type="PANTHER" id="PTHR46797">
    <property type="entry name" value="HTH-TYPE TRANSCRIPTIONAL REGULATOR"/>
    <property type="match status" value="1"/>
</dbReference>
<evidence type="ECO:0000313" key="4">
    <source>
        <dbReference type="Proteomes" id="UP000320338"/>
    </source>
</evidence>
<comment type="caution">
    <text evidence="3">The sequence shown here is derived from an EMBL/GenBank/DDBJ whole genome shotgun (WGS) entry which is preliminary data.</text>
</comment>
<dbReference type="SUPFAM" id="SSF47413">
    <property type="entry name" value="lambda repressor-like DNA-binding domains"/>
    <property type="match status" value="1"/>
</dbReference>
<dbReference type="AlphaFoldDB" id="A0A4Y3WLY0"/>
<name>A0A4Y3WLY0_9PSEU</name>
<proteinExistence type="predicted"/>
<dbReference type="RefSeq" id="WP_141276921.1">
    <property type="nucleotide sequence ID" value="NZ_BAAARZ010000037.1"/>
</dbReference>
<accession>A0A4Y3WLY0</accession>
<dbReference type="Pfam" id="PF01381">
    <property type="entry name" value="HTH_3"/>
    <property type="match status" value="1"/>
</dbReference>